<keyword evidence="1" id="KW-0472">Membrane</keyword>
<keyword evidence="3" id="KW-1185">Reference proteome</keyword>
<reference evidence="2 3" key="1">
    <citation type="submission" date="2019-07" db="EMBL/GenBank/DDBJ databases">
        <title>Whole genome shotgun sequence of Cellulomonas terrae NBRC 100819.</title>
        <authorList>
            <person name="Hosoyama A."/>
            <person name="Uohara A."/>
            <person name="Ohji S."/>
            <person name="Ichikawa N."/>
        </authorList>
    </citation>
    <scope>NUCLEOTIDE SEQUENCE [LARGE SCALE GENOMIC DNA]</scope>
    <source>
        <strain evidence="2 3">NBRC 100819</strain>
    </source>
</reference>
<dbReference type="RefSeq" id="WP_146845398.1">
    <property type="nucleotide sequence ID" value="NZ_BJWH01000005.1"/>
</dbReference>
<organism evidence="2 3">
    <name type="scientific">Cellulomonas terrae</name>
    <dbReference type="NCBI Taxonomy" id="311234"/>
    <lineage>
        <taxon>Bacteria</taxon>
        <taxon>Bacillati</taxon>
        <taxon>Actinomycetota</taxon>
        <taxon>Actinomycetes</taxon>
        <taxon>Micrococcales</taxon>
        <taxon>Cellulomonadaceae</taxon>
        <taxon>Cellulomonas</taxon>
    </lineage>
</organism>
<evidence type="ECO:0000313" key="3">
    <source>
        <dbReference type="Proteomes" id="UP000321049"/>
    </source>
</evidence>
<accession>A0A511JIL1</accession>
<name>A0A511JIL1_9CELL</name>
<keyword evidence="1" id="KW-1133">Transmembrane helix</keyword>
<dbReference type="Proteomes" id="UP000321049">
    <property type="component" value="Unassembled WGS sequence"/>
</dbReference>
<proteinExistence type="predicted"/>
<feature type="transmembrane region" description="Helical" evidence="1">
    <location>
        <begin position="39"/>
        <end position="57"/>
    </location>
</feature>
<dbReference type="EMBL" id="BJWH01000005">
    <property type="protein sequence ID" value="GEL97847.1"/>
    <property type="molecule type" value="Genomic_DNA"/>
</dbReference>
<evidence type="ECO:0000256" key="1">
    <source>
        <dbReference type="SAM" id="Phobius"/>
    </source>
</evidence>
<dbReference type="AlphaFoldDB" id="A0A511JIL1"/>
<gene>
    <name evidence="2" type="ORF">CTE05_13940</name>
</gene>
<protein>
    <submittedName>
        <fullName evidence="2">Uncharacterized protein</fullName>
    </submittedName>
</protein>
<feature type="transmembrane region" description="Helical" evidence="1">
    <location>
        <begin position="99"/>
        <end position="119"/>
    </location>
</feature>
<sequence length="134" mass="12840">MRSIRGAAAFGGAALVLLLVATIVSGVRSATDGGAAPTVLNLLACGLGIVSALLFLTVPGRPSRGSARLAAGLVGAGAVILLAVWALTTGEPGSGANIGLGLVRLVAIGLLVTGVLVGWGTRGRPAPVADGAAP</sequence>
<comment type="caution">
    <text evidence="2">The sequence shown here is derived from an EMBL/GenBank/DDBJ whole genome shotgun (WGS) entry which is preliminary data.</text>
</comment>
<evidence type="ECO:0000313" key="2">
    <source>
        <dbReference type="EMBL" id="GEL97847.1"/>
    </source>
</evidence>
<keyword evidence="1" id="KW-0812">Transmembrane</keyword>
<feature type="transmembrane region" description="Helical" evidence="1">
    <location>
        <begin position="69"/>
        <end position="87"/>
    </location>
</feature>